<keyword evidence="5 7" id="KW-0378">Hydrolase</keyword>
<evidence type="ECO:0000256" key="1">
    <source>
        <dbReference type="ARBA" id="ARBA00000707"/>
    </source>
</evidence>
<feature type="active site" description="Proton donor" evidence="7">
    <location>
        <position position="185"/>
    </location>
</feature>
<dbReference type="AlphaFoldDB" id="A0ABD3NZ70"/>
<evidence type="ECO:0000256" key="3">
    <source>
        <dbReference type="ARBA" id="ARBA00022670"/>
    </source>
</evidence>
<sequence length="250" mass="27205">MTSAEQQQDDGAIVIEPSKDEFSWPPLESNPDVLTKYLHSIGLPEAFSIGEIFGFDEDLLAFVPQPVLGIIVCHERLIPKSEYRSRDLGSAENYDVVRFYMHQSGSLDNACGIIACLHAVFNSPSIVVDPTSVMGRFRSSTSSMSPRERCAALEGNEEFRAIHAAHASEGQSEAITSDQSRVRHHYVAYVLGGDDGNDLVELDGTKAGPVVVGGCDGDLLRGSIREVMGKLERGEISDSLSMMTLNLSQE</sequence>
<evidence type="ECO:0000256" key="4">
    <source>
        <dbReference type="ARBA" id="ARBA00022786"/>
    </source>
</evidence>
<organism evidence="10 11">
    <name type="scientific">Stephanodiscus triporus</name>
    <dbReference type="NCBI Taxonomy" id="2934178"/>
    <lineage>
        <taxon>Eukaryota</taxon>
        <taxon>Sar</taxon>
        <taxon>Stramenopiles</taxon>
        <taxon>Ochrophyta</taxon>
        <taxon>Bacillariophyta</taxon>
        <taxon>Coscinodiscophyceae</taxon>
        <taxon>Thalassiosirophycidae</taxon>
        <taxon>Stephanodiscales</taxon>
        <taxon>Stephanodiscaceae</taxon>
        <taxon>Stephanodiscus</taxon>
    </lineage>
</organism>
<dbReference type="PANTHER" id="PTHR10589">
    <property type="entry name" value="UBIQUITIN CARBOXYL-TERMINAL HYDROLASE"/>
    <property type="match status" value="1"/>
</dbReference>
<reference evidence="10 11" key="1">
    <citation type="submission" date="2024-10" db="EMBL/GenBank/DDBJ databases">
        <title>Updated reference genomes for cyclostephanoid diatoms.</title>
        <authorList>
            <person name="Roberts W.R."/>
            <person name="Alverson A.J."/>
        </authorList>
    </citation>
    <scope>NUCLEOTIDE SEQUENCE [LARGE SCALE GENOMIC DNA]</scope>
    <source>
        <strain evidence="10 11">AJA276-08</strain>
    </source>
</reference>
<gene>
    <name evidence="10" type="ORF">ACHAW5_000160</name>
</gene>
<dbReference type="Proteomes" id="UP001530315">
    <property type="component" value="Unassembled WGS sequence"/>
</dbReference>
<dbReference type="PANTHER" id="PTHR10589:SF17">
    <property type="entry name" value="UBIQUITIN CARBOXYL-TERMINAL HYDROLASE"/>
    <property type="match status" value="1"/>
</dbReference>
<name>A0ABD3NZ70_9STRA</name>
<feature type="site" description="Important for enzyme activity" evidence="7">
    <location>
        <position position="203"/>
    </location>
</feature>
<evidence type="ECO:0000259" key="9">
    <source>
        <dbReference type="PROSITE" id="PS52048"/>
    </source>
</evidence>
<dbReference type="EC" id="3.4.19.12" evidence="8"/>
<accession>A0ABD3NZ70</accession>
<dbReference type="GO" id="GO:0004843">
    <property type="term" value="F:cysteine-type deubiquitinase activity"/>
    <property type="evidence" value="ECO:0007669"/>
    <property type="project" value="UniProtKB-UniRule"/>
</dbReference>
<dbReference type="EMBL" id="JALLAZ020001106">
    <property type="protein sequence ID" value="KAL3780622.1"/>
    <property type="molecule type" value="Genomic_DNA"/>
</dbReference>
<proteinExistence type="inferred from homology"/>
<evidence type="ECO:0000256" key="5">
    <source>
        <dbReference type="ARBA" id="ARBA00022801"/>
    </source>
</evidence>
<evidence type="ECO:0000256" key="6">
    <source>
        <dbReference type="ARBA" id="ARBA00022807"/>
    </source>
</evidence>
<keyword evidence="3 7" id="KW-0645">Protease</keyword>
<feature type="site" description="Transition state stabilizer" evidence="7">
    <location>
        <position position="103"/>
    </location>
</feature>
<dbReference type="PRINTS" id="PR00707">
    <property type="entry name" value="UBCTHYDRLASE"/>
</dbReference>
<comment type="caution">
    <text evidence="10">The sequence shown here is derived from an EMBL/GenBank/DDBJ whole genome shotgun (WGS) entry which is preliminary data.</text>
</comment>
<feature type="active site" description="Nucleophile" evidence="7">
    <location>
        <position position="111"/>
    </location>
</feature>
<dbReference type="InterPro" id="IPR038765">
    <property type="entry name" value="Papain-like_cys_pep_sf"/>
</dbReference>
<dbReference type="PROSITE" id="PS52048">
    <property type="entry name" value="UCH_DOMAIN"/>
    <property type="match status" value="1"/>
</dbReference>
<evidence type="ECO:0000313" key="10">
    <source>
        <dbReference type="EMBL" id="KAL3780622.1"/>
    </source>
</evidence>
<dbReference type="Pfam" id="PF01088">
    <property type="entry name" value="Peptidase_C12"/>
    <property type="match status" value="1"/>
</dbReference>
<comment type="similarity">
    <text evidence="2 7 8">Belongs to the peptidase C12 family.</text>
</comment>
<feature type="domain" description="UCH catalytic" evidence="9">
    <location>
        <begin position="23"/>
        <end position="249"/>
    </location>
</feature>
<keyword evidence="4 7" id="KW-0833">Ubl conjugation pathway</keyword>
<evidence type="ECO:0000256" key="7">
    <source>
        <dbReference type="PROSITE-ProRule" id="PRU01393"/>
    </source>
</evidence>
<dbReference type="InterPro" id="IPR001578">
    <property type="entry name" value="Peptidase_C12_UCH"/>
</dbReference>
<evidence type="ECO:0000313" key="11">
    <source>
        <dbReference type="Proteomes" id="UP001530315"/>
    </source>
</evidence>
<comment type="catalytic activity">
    <reaction evidence="1 7 8">
        <text>Thiol-dependent hydrolysis of ester, thioester, amide, peptide and isopeptide bonds formed by the C-terminal Gly of ubiquitin (a 76-residue protein attached to proteins as an intracellular targeting signal).</text>
        <dbReference type="EC" id="3.4.19.12"/>
    </reaction>
</comment>
<dbReference type="Gene3D" id="3.40.532.10">
    <property type="entry name" value="Peptidase C12, ubiquitin carboxyl-terminal hydrolase"/>
    <property type="match status" value="1"/>
</dbReference>
<evidence type="ECO:0000256" key="2">
    <source>
        <dbReference type="ARBA" id="ARBA00009326"/>
    </source>
</evidence>
<dbReference type="GO" id="GO:0006511">
    <property type="term" value="P:ubiquitin-dependent protein catabolic process"/>
    <property type="evidence" value="ECO:0007669"/>
    <property type="project" value="UniProtKB-UniRule"/>
</dbReference>
<keyword evidence="6 7" id="KW-0788">Thiol protease</keyword>
<dbReference type="InterPro" id="IPR036959">
    <property type="entry name" value="Peptidase_C12_UCH_sf"/>
</dbReference>
<keyword evidence="11" id="KW-1185">Reference proteome</keyword>
<protein>
    <recommendedName>
        <fullName evidence="8">Ubiquitin carboxyl-terminal hydrolase</fullName>
        <ecNumber evidence="8">3.4.19.12</ecNumber>
    </recommendedName>
</protein>
<dbReference type="SUPFAM" id="SSF54001">
    <property type="entry name" value="Cysteine proteinases"/>
    <property type="match status" value="1"/>
</dbReference>
<evidence type="ECO:0000256" key="8">
    <source>
        <dbReference type="RuleBase" id="RU361215"/>
    </source>
</evidence>